<feature type="domain" description="RNA polymerase alpha subunit C-terminal" evidence="1">
    <location>
        <begin position="43"/>
        <end position="90"/>
    </location>
</feature>
<dbReference type="SUPFAM" id="SSF47789">
    <property type="entry name" value="C-terminal domain of RNA polymerase alpha subunit"/>
    <property type="match status" value="1"/>
</dbReference>
<evidence type="ECO:0000259" key="1">
    <source>
        <dbReference type="Pfam" id="PF03118"/>
    </source>
</evidence>
<comment type="caution">
    <text evidence="2">The sequence shown here is derived from an EMBL/GenBank/DDBJ whole genome shotgun (WGS) entry which is preliminary data.</text>
</comment>
<accession>A0A3N9UB09</accession>
<dbReference type="Gene3D" id="1.10.150.20">
    <property type="entry name" value="5' to 3' exonuclease, C-terminal subdomain"/>
    <property type="match status" value="1"/>
</dbReference>
<dbReference type="GO" id="GO:0006351">
    <property type="term" value="P:DNA-templated transcription"/>
    <property type="evidence" value="ECO:0007669"/>
    <property type="project" value="InterPro"/>
</dbReference>
<dbReference type="InterPro" id="IPR011260">
    <property type="entry name" value="RNAP_asu_C"/>
</dbReference>
<dbReference type="GO" id="GO:0003899">
    <property type="term" value="F:DNA-directed RNA polymerase activity"/>
    <property type="evidence" value="ECO:0007669"/>
    <property type="project" value="InterPro"/>
</dbReference>
<dbReference type="AlphaFoldDB" id="A0A3N9UB09"/>
<sequence>MTKLQNNLRTCDKGHNYYKSSDCPTCPICENIRKPENGFLSLLSAPARRALENNGISSLEQLSTYSESEILKFHGMGPASLPKLKNALQEKGLSFKN</sequence>
<organism evidence="2 3">
    <name type="scientific">Lysinibacillus composti</name>
    <dbReference type="NCBI Taxonomy" id="720633"/>
    <lineage>
        <taxon>Bacteria</taxon>
        <taxon>Bacillati</taxon>
        <taxon>Bacillota</taxon>
        <taxon>Bacilli</taxon>
        <taxon>Bacillales</taxon>
        <taxon>Bacillaceae</taxon>
        <taxon>Lysinibacillus</taxon>
    </lineage>
</organism>
<gene>
    <name evidence="2" type="ORF">EBB45_15530</name>
</gene>
<dbReference type="Proteomes" id="UP000274033">
    <property type="component" value="Unassembled WGS sequence"/>
</dbReference>
<dbReference type="EMBL" id="RRCT01000017">
    <property type="protein sequence ID" value="RQW73660.1"/>
    <property type="molecule type" value="Genomic_DNA"/>
</dbReference>
<name>A0A3N9UB09_9BACI</name>
<dbReference type="GO" id="GO:0003677">
    <property type="term" value="F:DNA binding"/>
    <property type="evidence" value="ECO:0007669"/>
    <property type="project" value="InterPro"/>
</dbReference>
<dbReference type="RefSeq" id="WP_124766260.1">
    <property type="nucleotide sequence ID" value="NZ_JAFBDY010000016.1"/>
</dbReference>
<dbReference type="NCBIfam" id="NF005841">
    <property type="entry name" value="PRK07758.1"/>
    <property type="match status" value="1"/>
</dbReference>
<dbReference type="OrthoDB" id="7950977at2"/>
<reference evidence="2 3" key="1">
    <citation type="journal article" date="2013" name="J. Microbiol.">
        <title>Lysinibacillus chungkukjangi sp. nov., isolated from Chungkukjang, Korean fermented soybean food.</title>
        <authorList>
            <person name="Kim S.J."/>
            <person name="Jang Y.H."/>
            <person name="Hamada M."/>
            <person name="Ahn J.H."/>
            <person name="Weon H.Y."/>
            <person name="Suzuki K."/>
            <person name="Whang K.S."/>
            <person name="Kwon S.W."/>
        </authorList>
    </citation>
    <scope>NUCLEOTIDE SEQUENCE [LARGE SCALE GENOMIC DNA]</scope>
    <source>
        <strain evidence="2 3">MCCC 1A12701</strain>
    </source>
</reference>
<keyword evidence="3" id="KW-1185">Reference proteome</keyword>
<evidence type="ECO:0000313" key="2">
    <source>
        <dbReference type="EMBL" id="RQW73660.1"/>
    </source>
</evidence>
<evidence type="ECO:0000313" key="3">
    <source>
        <dbReference type="Proteomes" id="UP000274033"/>
    </source>
</evidence>
<dbReference type="Pfam" id="PF03118">
    <property type="entry name" value="RNA_pol_A_CTD"/>
    <property type="match status" value="1"/>
</dbReference>
<protein>
    <recommendedName>
        <fullName evidence="1">RNA polymerase alpha subunit C-terminal domain-containing protein</fullName>
    </recommendedName>
</protein>
<proteinExistence type="predicted"/>